<protein>
    <recommendedName>
        <fullName evidence="1">DNA replication complex GINS protein SLD5 C-terminal domain-containing protein</fullName>
    </recommendedName>
</protein>
<dbReference type="Pfam" id="PF16922">
    <property type="entry name" value="SLD5_C"/>
    <property type="match status" value="1"/>
</dbReference>
<proteinExistence type="predicted"/>
<dbReference type="Gene3D" id="1.20.58.1030">
    <property type="match status" value="1"/>
</dbReference>
<dbReference type="GO" id="GO:0000811">
    <property type="term" value="C:GINS complex"/>
    <property type="evidence" value="ECO:0007669"/>
    <property type="project" value="TreeGrafter"/>
</dbReference>
<accession>A0AAF0V235</accession>
<evidence type="ECO:0000259" key="1">
    <source>
        <dbReference type="Pfam" id="PF16922"/>
    </source>
</evidence>
<gene>
    <name evidence="2" type="ORF">MTR67_049139</name>
</gene>
<dbReference type="GO" id="GO:0000727">
    <property type="term" value="P:double-strand break repair via break-induced replication"/>
    <property type="evidence" value="ECO:0007669"/>
    <property type="project" value="TreeGrafter"/>
</dbReference>
<dbReference type="PANTHER" id="PTHR21206">
    <property type="entry name" value="SLD5 PROTEIN"/>
    <property type="match status" value="1"/>
</dbReference>
<evidence type="ECO:0000313" key="2">
    <source>
        <dbReference type="EMBL" id="WMV55754.1"/>
    </source>
</evidence>
<dbReference type="Proteomes" id="UP001234989">
    <property type="component" value="Chromosome 11"/>
</dbReference>
<dbReference type="AlphaFoldDB" id="A0AAF0V235"/>
<keyword evidence="3" id="KW-1185">Reference proteome</keyword>
<dbReference type="SUPFAM" id="SSF160059">
    <property type="entry name" value="PriA/YqbF domain"/>
    <property type="match status" value="1"/>
</dbReference>
<dbReference type="GO" id="GO:0006261">
    <property type="term" value="P:DNA-templated DNA replication"/>
    <property type="evidence" value="ECO:0007669"/>
    <property type="project" value="InterPro"/>
</dbReference>
<dbReference type="EMBL" id="CP133622">
    <property type="protein sequence ID" value="WMV55754.1"/>
    <property type="molecule type" value="Genomic_DNA"/>
</dbReference>
<dbReference type="PANTHER" id="PTHR21206:SF0">
    <property type="entry name" value="DNA REPLICATION COMPLEX GINS PROTEIN SLD5"/>
    <property type="match status" value="1"/>
</dbReference>
<sequence length="249" mass="28041">MIRCIDDTKEHLVQSVLSELTYGIKSHLKQSSLSLADDMVPGPQLNQYVLCRSKTFFESFQLNDSGEKPMNIEANDLDALPYKSIKSLVESGQIDLTHGVKSHLKQSSLSLEDDMNISNIKIFRIYVCTDTTVSLLVCVLVPEPQLDQYVLCISTFLNLFSFMTEPVNIEVNNLDALPYKSIKPLVESGQIDLFIMLITWMIRCIDDTEEHLAQSVLSELTHGVKSHLKQSSLSLADDMELKRVSGIRD</sequence>
<dbReference type="InterPro" id="IPR031633">
    <property type="entry name" value="SLD5_C"/>
</dbReference>
<dbReference type="InterPro" id="IPR008591">
    <property type="entry name" value="GINS_Sld5"/>
</dbReference>
<reference evidence="2" key="1">
    <citation type="submission" date="2023-08" db="EMBL/GenBank/DDBJ databases">
        <title>A de novo genome assembly of Solanum verrucosum Schlechtendal, a Mexican diploid species geographically isolated from the other diploid A-genome species in potato relatives.</title>
        <authorList>
            <person name="Hosaka K."/>
        </authorList>
    </citation>
    <scope>NUCLEOTIDE SEQUENCE</scope>
    <source>
        <tissue evidence="2">Young leaves</tissue>
    </source>
</reference>
<name>A0AAF0V235_SOLVR</name>
<organism evidence="2 3">
    <name type="scientific">Solanum verrucosum</name>
    <dbReference type="NCBI Taxonomy" id="315347"/>
    <lineage>
        <taxon>Eukaryota</taxon>
        <taxon>Viridiplantae</taxon>
        <taxon>Streptophyta</taxon>
        <taxon>Embryophyta</taxon>
        <taxon>Tracheophyta</taxon>
        <taxon>Spermatophyta</taxon>
        <taxon>Magnoliopsida</taxon>
        <taxon>eudicotyledons</taxon>
        <taxon>Gunneridae</taxon>
        <taxon>Pentapetalae</taxon>
        <taxon>asterids</taxon>
        <taxon>lamiids</taxon>
        <taxon>Solanales</taxon>
        <taxon>Solanaceae</taxon>
        <taxon>Solanoideae</taxon>
        <taxon>Solaneae</taxon>
        <taxon>Solanum</taxon>
    </lineage>
</organism>
<feature type="domain" description="DNA replication complex GINS protein SLD5 C-terminal" evidence="1">
    <location>
        <begin position="43"/>
        <end position="96"/>
    </location>
</feature>
<evidence type="ECO:0000313" key="3">
    <source>
        <dbReference type="Proteomes" id="UP001234989"/>
    </source>
</evidence>
<dbReference type="CDD" id="cd21692">
    <property type="entry name" value="GINS_B_Sld5"/>
    <property type="match status" value="1"/>
</dbReference>